<evidence type="ECO:0000313" key="2">
    <source>
        <dbReference type="Proteomes" id="UP000234254"/>
    </source>
</evidence>
<name>A0A2I1CSF3_ASPC2</name>
<gene>
    <name evidence="1" type="ORF">P168DRAFT_69625</name>
</gene>
<dbReference type="RefSeq" id="XP_024689143.1">
    <property type="nucleotide sequence ID" value="XM_024842107.1"/>
</dbReference>
<comment type="caution">
    <text evidence="1">The sequence shown here is derived from an EMBL/GenBank/DDBJ whole genome shotgun (WGS) entry which is preliminary data.</text>
</comment>
<accession>A0A2I1CSF3</accession>
<dbReference type="EMBL" id="MSFM01000014">
    <property type="protein sequence ID" value="PKY00549.1"/>
    <property type="molecule type" value="Genomic_DNA"/>
</dbReference>
<dbReference type="GeneID" id="36549636"/>
<sequence>MHHCLVVEARYAGYDKHVGLFLVEIGQMDTPLSDWVKLPNALAPVLRADYVARAILAAVESGSGGGVLRLPRYANYVWLYDVSPGLVKRGVRSLMGFGQALVVSGEKHD</sequence>
<organism evidence="1 2">
    <name type="scientific">Aspergillus campestris (strain IBT 28561)</name>
    <dbReference type="NCBI Taxonomy" id="1392248"/>
    <lineage>
        <taxon>Eukaryota</taxon>
        <taxon>Fungi</taxon>
        <taxon>Dikarya</taxon>
        <taxon>Ascomycota</taxon>
        <taxon>Pezizomycotina</taxon>
        <taxon>Eurotiomycetes</taxon>
        <taxon>Eurotiomycetidae</taxon>
        <taxon>Eurotiales</taxon>
        <taxon>Aspergillaceae</taxon>
        <taxon>Aspergillus</taxon>
        <taxon>Aspergillus subgen. Circumdati</taxon>
    </lineage>
</organism>
<dbReference type="VEuPathDB" id="FungiDB:P168DRAFT_69625"/>
<dbReference type="OrthoDB" id="5840532at2759"/>
<protein>
    <submittedName>
        <fullName evidence="1">Uncharacterized protein</fullName>
    </submittedName>
</protein>
<reference evidence="1" key="1">
    <citation type="submission" date="2016-12" db="EMBL/GenBank/DDBJ databases">
        <title>The genomes of Aspergillus section Nigri reveals drivers in fungal speciation.</title>
        <authorList>
            <consortium name="DOE Joint Genome Institute"/>
            <person name="Vesth T.C."/>
            <person name="Nybo J."/>
            <person name="Theobald S."/>
            <person name="Brandl J."/>
            <person name="Frisvad J.C."/>
            <person name="Nielsen K.F."/>
            <person name="Lyhne E.K."/>
            <person name="Kogle M.E."/>
            <person name="Kuo A."/>
            <person name="Riley R."/>
            <person name="Clum A."/>
            <person name="Nolan M."/>
            <person name="Lipzen A."/>
            <person name="Salamov A."/>
            <person name="Henrissat B."/>
            <person name="Wiebenga A."/>
            <person name="De vries R.P."/>
            <person name="Grigoriev I.V."/>
            <person name="Mortensen U.H."/>
            <person name="Andersen M.R."/>
            <person name="Baker S.E."/>
        </authorList>
    </citation>
    <scope>NUCLEOTIDE SEQUENCE</scope>
    <source>
        <strain evidence="1">IBT 28561</strain>
    </source>
</reference>
<dbReference type="Proteomes" id="UP000234254">
    <property type="component" value="Unassembled WGS sequence"/>
</dbReference>
<keyword evidence="2" id="KW-1185">Reference proteome</keyword>
<dbReference type="AlphaFoldDB" id="A0A2I1CSF3"/>
<proteinExistence type="predicted"/>
<evidence type="ECO:0000313" key="1">
    <source>
        <dbReference type="EMBL" id="PKY00549.1"/>
    </source>
</evidence>